<name>X1QB66_9ZZZZ</name>
<proteinExistence type="predicted"/>
<feature type="compositionally biased region" description="Polar residues" evidence="1">
    <location>
        <begin position="161"/>
        <end position="171"/>
    </location>
</feature>
<dbReference type="EMBL" id="BARW01004697">
    <property type="protein sequence ID" value="GAI65742.1"/>
    <property type="molecule type" value="Genomic_DNA"/>
</dbReference>
<feature type="non-terminal residue" evidence="2">
    <location>
        <position position="171"/>
    </location>
</feature>
<sequence length="171" mass="19729">MNEYNEYRENKNSNNIKKDGDQSQDNPKTVTFDPVNDTEILEDSNLNDFKPNPHLNYENVNQFNPSMNCWTDKQVDDIKARIKLEELVERIRNGEIIMDGGDLVQKARNIVALEKLVEQIRNGDTILDGGDLVQRARDIVKMEELEEKIRRGDISHDETLQKSGNIANTEQ</sequence>
<feature type="compositionally biased region" description="Basic and acidic residues" evidence="1">
    <location>
        <begin position="1"/>
        <end position="21"/>
    </location>
</feature>
<feature type="region of interest" description="Disordered" evidence="1">
    <location>
        <begin position="1"/>
        <end position="33"/>
    </location>
</feature>
<organism evidence="2">
    <name type="scientific">marine sediment metagenome</name>
    <dbReference type="NCBI Taxonomy" id="412755"/>
    <lineage>
        <taxon>unclassified sequences</taxon>
        <taxon>metagenomes</taxon>
        <taxon>ecological metagenomes</taxon>
    </lineage>
</organism>
<comment type="caution">
    <text evidence="2">The sequence shown here is derived from an EMBL/GenBank/DDBJ whole genome shotgun (WGS) entry which is preliminary data.</text>
</comment>
<protein>
    <submittedName>
        <fullName evidence="2">Uncharacterized protein</fullName>
    </submittedName>
</protein>
<evidence type="ECO:0000313" key="2">
    <source>
        <dbReference type="EMBL" id="GAI65742.1"/>
    </source>
</evidence>
<reference evidence="2" key="1">
    <citation type="journal article" date="2014" name="Front. Microbiol.">
        <title>High frequency of phylogenetically diverse reductive dehalogenase-homologous genes in deep subseafloor sedimentary metagenomes.</title>
        <authorList>
            <person name="Kawai M."/>
            <person name="Futagami T."/>
            <person name="Toyoda A."/>
            <person name="Takaki Y."/>
            <person name="Nishi S."/>
            <person name="Hori S."/>
            <person name="Arai W."/>
            <person name="Tsubouchi T."/>
            <person name="Morono Y."/>
            <person name="Uchiyama I."/>
            <person name="Ito T."/>
            <person name="Fujiyama A."/>
            <person name="Inagaki F."/>
            <person name="Takami H."/>
        </authorList>
    </citation>
    <scope>NUCLEOTIDE SEQUENCE</scope>
    <source>
        <strain evidence="2">Expedition CK06-06</strain>
    </source>
</reference>
<dbReference type="AlphaFoldDB" id="X1QB66"/>
<accession>X1QB66</accession>
<gene>
    <name evidence="2" type="ORF">S12H4_10793</name>
</gene>
<evidence type="ECO:0000256" key="1">
    <source>
        <dbReference type="SAM" id="MobiDB-lite"/>
    </source>
</evidence>
<feature type="region of interest" description="Disordered" evidence="1">
    <location>
        <begin position="152"/>
        <end position="171"/>
    </location>
</feature>